<organism evidence="2 3">
    <name type="scientific">Candidatus Nitrospira nitrificans</name>
    <dbReference type="NCBI Taxonomy" id="1742973"/>
    <lineage>
        <taxon>Bacteria</taxon>
        <taxon>Pseudomonadati</taxon>
        <taxon>Nitrospirota</taxon>
        <taxon>Nitrospiria</taxon>
        <taxon>Nitrospirales</taxon>
        <taxon>Nitrospiraceae</taxon>
        <taxon>Nitrospira</taxon>
    </lineage>
</organism>
<reference evidence="3" key="1">
    <citation type="submission" date="2015-10" db="EMBL/GenBank/DDBJ databases">
        <authorList>
            <person name="Luecker S."/>
            <person name="Luecker S."/>
        </authorList>
    </citation>
    <scope>NUCLEOTIDE SEQUENCE [LARGE SCALE GENOMIC DNA]</scope>
</reference>
<dbReference type="Gene3D" id="2.40.10.220">
    <property type="entry name" value="predicted glycosyltransferase like domains"/>
    <property type="match status" value="1"/>
</dbReference>
<evidence type="ECO:0000313" key="2">
    <source>
        <dbReference type="EMBL" id="CUS34972.1"/>
    </source>
</evidence>
<dbReference type="STRING" id="1742973.COMA2_20019"/>
<dbReference type="GO" id="GO:0035438">
    <property type="term" value="F:cyclic-di-GMP binding"/>
    <property type="evidence" value="ECO:0007669"/>
    <property type="project" value="InterPro"/>
</dbReference>
<protein>
    <recommendedName>
        <fullName evidence="1">PilZ domain-containing protein</fullName>
    </recommendedName>
</protein>
<dbReference type="RefSeq" id="WP_090896387.1">
    <property type="nucleotide sequence ID" value="NZ_CZPZ01000012.1"/>
</dbReference>
<accession>A0A0S4LB01</accession>
<evidence type="ECO:0000313" key="3">
    <source>
        <dbReference type="Proteomes" id="UP000198736"/>
    </source>
</evidence>
<evidence type="ECO:0000259" key="1">
    <source>
        <dbReference type="Pfam" id="PF07238"/>
    </source>
</evidence>
<dbReference type="EMBL" id="CZPZ01000012">
    <property type="protein sequence ID" value="CUS34972.1"/>
    <property type="molecule type" value="Genomic_DNA"/>
</dbReference>
<dbReference type="InterPro" id="IPR009875">
    <property type="entry name" value="PilZ_domain"/>
</dbReference>
<name>A0A0S4LB01_9BACT</name>
<dbReference type="Proteomes" id="UP000198736">
    <property type="component" value="Unassembled WGS sequence"/>
</dbReference>
<sequence length="175" mass="19406">MKYPVSLSLRHKGKVIELDAAREMVVLLGVKGETIGSLSWDFVIDQILAYRKVDVVGVHKEVRSEPRISLAFRVRYNSPEGLRCESRAGGIGGGGLFIESQSPLPVGTRLAMEFSFPEKSEEWMPAKGTVAWVCPKADQYTFSPGMGIRFTEIAENVRDRIHELVKSTQNMGHAA</sequence>
<feature type="domain" description="PilZ" evidence="1">
    <location>
        <begin position="62"/>
        <end position="166"/>
    </location>
</feature>
<proteinExistence type="predicted"/>
<gene>
    <name evidence="2" type="ORF">COMA2_20019</name>
</gene>
<dbReference type="Pfam" id="PF07238">
    <property type="entry name" value="PilZ"/>
    <property type="match status" value="1"/>
</dbReference>
<dbReference type="AlphaFoldDB" id="A0A0S4LB01"/>
<keyword evidence="3" id="KW-1185">Reference proteome</keyword>
<dbReference type="OrthoDB" id="9782985at2"/>